<dbReference type="EMBL" id="JFYZ01000015">
    <property type="protein sequence ID" value="EZP80737.1"/>
    <property type="molecule type" value="Genomic_DNA"/>
</dbReference>
<feature type="transmembrane region" description="Helical" evidence="7">
    <location>
        <begin position="271"/>
        <end position="290"/>
    </location>
</feature>
<protein>
    <submittedName>
        <fullName evidence="9">Pyridoxal-5'-phosphate-dependent protein subunit beta</fullName>
    </submittedName>
</protein>
<keyword evidence="4 7" id="KW-0812">Transmembrane</keyword>
<keyword evidence="6 7" id="KW-0472">Membrane</keyword>
<evidence type="ECO:0000256" key="3">
    <source>
        <dbReference type="ARBA" id="ARBA00022475"/>
    </source>
</evidence>
<comment type="similarity">
    <text evidence="2">Belongs to the acyltransferase 3 family.</text>
</comment>
<evidence type="ECO:0000313" key="10">
    <source>
        <dbReference type="Proteomes" id="UP000024329"/>
    </source>
</evidence>
<evidence type="ECO:0000259" key="8">
    <source>
        <dbReference type="Pfam" id="PF01757"/>
    </source>
</evidence>
<feature type="transmembrane region" description="Helical" evidence="7">
    <location>
        <begin position="296"/>
        <end position="321"/>
    </location>
</feature>
<evidence type="ECO:0000256" key="2">
    <source>
        <dbReference type="ARBA" id="ARBA00007400"/>
    </source>
</evidence>
<dbReference type="STRING" id="158500.BES08_11645"/>
<dbReference type="Proteomes" id="UP000024329">
    <property type="component" value="Unassembled WGS sequence"/>
</dbReference>
<evidence type="ECO:0000313" key="9">
    <source>
        <dbReference type="EMBL" id="EZP80737.1"/>
    </source>
</evidence>
<comment type="caution">
    <text evidence="9">The sequence shown here is derived from an EMBL/GenBank/DDBJ whole genome shotgun (WGS) entry which is preliminary data.</text>
</comment>
<dbReference type="Pfam" id="PF01757">
    <property type="entry name" value="Acyl_transf_3"/>
    <property type="match status" value="1"/>
</dbReference>
<keyword evidence="5 7" id="KW-1133">Transmembrane helix</keyword>
<feature type="domain" description="Acyltransferase 3" evidence="8">
    <location>
        <begin position="11"/>
        <end position="316"/>
    </location>
</feature>
<accession>A0A031JWJ3</accession>
<sequence>MITDVSQRDLVWPNFAKAGCILLVVMMHLGEQVALMPWANNVELAAAWHVLNGFIRPVRMPLFFLVSGILASESVMRPRLDTQRSRLVRPLYLYFAWGVIYQVLVPMDPAASWFEWTADNRLLPVLLLTRMSWYLLALGMYYLLTRITLPLPVWAALLLCAVLSVLGTMFEGHLSAHQPKMLRCAIFFVAGVRMKDQVLAFVERATASRVLVLGGAYLVGAAVALKSDTFLLPVDILAVAAGAMLCMLLVRRSSALIAPASWLAKRTLPIYLMHFLMMPGLAFLLERYAAPILTSVWAGAVYPLLAVPLIVTACLVAHGALLRTGAADWLLDLPAWRLPDTSRKAMLSSHGGVTMPVKMAA</sequence>
<dbReference type="eggNOG" id="COG4763">
    <property type="taxonomic scope" value="Bacteria"/>
</dbReference>
<dbReference type="GO" id="GO:0009246">
    <property type="term" value="P:enterobacterial common antigen biosynthetic process"/>
    <property type="evidence" value="ECO:0007669"/>
    <property type="project" value="TreeGrafter"/>
</dbReference>
<feature type="transmembrane region" description="Helical" evidence="7">
    <location>
        <begin position="87"/>
        <end position="105"/>
    </location>
</feature>
<feature type="transmembrane region" description="Helical" evidence="7">
    <location>
        <begin position="230"/>
        <end position="250"/>
    </location>
</feature>
<evidence type="ECO:0000256" key="4">
    <source>
        <dbReference type="ARBA" id="ARBA00022692"/>
    </source>
</evidence>
<evidence type="ECO:0000256" key="5">
    <source>
        <dbReference type="ARBA" id="ARBA00022989"/>
    </source>
</evidence>
<dbReference type="AlphaFoldDB" id="A0A031JWJ3"/>
<gene>
    <name evidence="9" type="ORF">BV97_03156</name>
</gene>
<reference evidence="9 10" key="1">
    <citation type="submission" date="2014-03" db="EMBL/GenBank/DDBJ databases">
        <title>Whole genome sequence of Novosphingobium resinovorum KF1.</title>
        <authorList>
            <person name="Gan H.M."/>
            <person name="Gan H.Y."/>
            <person name="Chew T.H."/>
            <person name="Savka M.A."/>
        </authorList>
    </citation>
    <scope>NUCLEOTIDE SEQUENCE [LARGE SCALE GENOMIC DNA]</scope>
    <source>
        <strain evidence="9 10">KF1</strain>
    </source>
</reference>
<dbReference type="PANTHER" id="PTHR40074">
    <property type="entry name" value="O-ACETYLTRANSFERASE WECH"/>
    <property type="match status" value="1"/>
</dbReference>
<dbReference type="GO" id="GO:0005886">
    <property type="term" value="C:plasma membrane"/>
    <property type="evidence" value="ECO:0007669"/>
    <property type="project" value="UniProtKB-SubCell"/>
</dbReference>
<organism evidence="9 10">
    <name type="scientific">Novosphingobium resinovorum</name>
    <dbReference type="NCBI Taxonomy" id="158500"/>
    <lineage>
        <taxon>Bacteria</taxon>
        <taxon>Pseudomonadati</taxon>
        <taxon>Pseudomonadota</taxon>
        <taxon>Alphaproteobacteria</taxon>
        <taxon>Sphingomonadales</taxon>
        <taxon>Sphingomonadaceae</taxon>
        <taxon>Novosphingobium</taxon>
    </lineage>
</organism>
<dbReference type="PANTHER" id="PTHR40074:SF4">
    <property type="entry name" value="INNER MEMBRANE PROTEIN YCFT"/>
    <property type="match status" value="1"/>
</dbReference>
<dbReference type="GO" id="GO:0016413">
    <property type="term" value="F:O-acetyltransferase activity"/>
    <property type="evidence" value="ECO:0007669"/>
    <property type="project" value="TreeGrafter"/>
</dbReference>
<evidence type="ECO:0000256" key="6">
    <source>
        <dbReference type="ARBA" id="ARBA00023136"/>
    </source>
</evidence>
<evidence type="ECO:0000256" key="7">
    <source>
        <dbReference type="SAM" id="Phobius"/>
    </source>
</evidence>
<dbReference type="RefSeq" id="WP_036526849.1">
    <property type="nucleotide sequence ID" value="NZ_JFYZ01000015.1"/>
</dbReference>
<keyword evidence="3" id="KW-1003">Cell membrane</keyword>
<comment type="subcellular location">
    <subcellularLocation>
        <location evidence="1">Cell membrane</location>
        <topology evidence="1">Multi-pass membrane protein</topology>
    </subcellularLocation>
</comment>
<feature type="transmembrane region" description="Helical" evidence="7">
    <location>
        <begin position="151"/>
        <end position="170"/>
    </location>
</feature>
<evidence type="ECO:0000256" key="1">
    <source>
        <dbReference type="ARBA" id="ARBA00004651"/>
    </source>
</evidence>
<dbReference type="InterPro" id="IPR002656">
    <property type="entry name" value="Acyl_transf_3_dom"/>
</dbReference>
<feature type="transmembrane region" description="Helical" evidence="7">
    <location>
        <begin position="125"/>
        <end position="144"/>
    </location>
</feature>
<dbReference type="PATRIC" id="fig|158500.4.peg.3220"/>
<name>A0A031JWJ3_9SPHN</name>
<proteinExistence type="inferred from homology"/>